<reference evidence="2" key="1">
    <citation type="journal article" date="2015" name="Genome Announc.">
        <title>Draft Genome Sequence of Tolypothrix boutellei Strain VB521301.</title>
        <authorList>
            <person name="Chandrababunaidu M.M."/>
            <person name="Singh D."/>
            <person name="Sen D."/>
            <person name="Bhan S."/>
            <person name="Das S."/>
            <person name="Gupta A."/>
            <person name="Adhikary S.P."/>
            <person name="Tripathy S."/>
        </authorList>
    </citation>
    <scope>NUCLEOTIDE SEQUENCE</scope>
    <source>
        <strain evidence="2">VB521301</strain>
    </source>
</reference>
<evidence type="ECO:0000313" key="3">
    <source>
        <dbReference type="Proteomes" id="UP000029738"/>
    </source>
</evidence>
<protein>
    <submittedName>
        <fullName evidence="2">DUF4132 domain-containing protein</fullName>
    </submittedName>
</protein>
<evidence type="ECO:0000313" key="2">
    <source>
        <dbReference type="EMBL" id="KAF3885662.1"/>
    </source>
</evidence>
<gene>
    <name evidence="2" type="ORF">DA73_0400009430</name>
</gene>
<dbReference type="Proteomes" id="UP000029738">
    <property type="component" value="Unassembled WGS sequence"/>
</dbReference>
<name>A0A8S9T265_9CYAN</name>
<comment type="caution">
    <text evidence="2">The sequence shown here is derived from an EMBL/GenBank/DDBJ whole genome shotgun (WGS) entry which is preliminary data.</text>
</comment>
<accession>A0A8S9T265</accession>
<dbReference type="Pfam" id="PF13569">
    <property type="entry name" value="DUF4132"/>
    <property type="match status" value="1"/>
</dbReference>
<feature type="domain" description="DUF4132" evidence="1">
    <location>
        <begin position="656"/>
        <end position="827"/>
    </location>
</feature>
<dbReference type="RefSeq" id="WP_038084225.1">
    <property type="nucleotide sequence ID" value="NZ_JHEG04000001.1"/>
</dbReference>
<sequence length="922" mass="104845">MERETPPKLEITRSLNLNPEDWLRATWRPRNPLPRPEVKPFDKIKALKKLAKVWENINLDNSKARYIFEAWKKADIPHTMSRQEANFWLTAITTNERPTNIDLCESDVTLQDARRRVIEWCGKGLGIPPEIMIPIASLFSVIEFIVALFEIKPLEDWEKKLVSAGVTLRDRGTDLASRGIIEGFRIYILPYLTDAEIQEMRQYLRPFLDTQQHKYWLNLYDIAAMLGMHEELLTLQETWKNGGYKAYQYCIQAYSNHVFGFKSAQAVESWMRENKFLLCSSTDVRAWLAHTEYSALDFIRDSILLSNNKKIGAELLEAFTLVEAPEAAPYMLELILASKTPKIAQQWLNDRPNHAIFGLISMLCHKNYSPANVSQKQLSDAAITFLQSMVKKGHQSLIEAVLEQETGANTTRLREILLPATSGVIYLDAESTPTWCQTALVKSSDLKHIQLPKWAISHNLPSITTGNKCLNTEQIEICLRSLKESTLNSPHPLVAALKNNCNSASLDAFVWRLFEVWLEQGGPAKEKWAMAALGLLGSDAIALKLAPLIRKMPGENYHQRAVFGLECLRAIGSDTAIMVIHSIAEKVKFRGLKDEANKCIQAIAKERKLTAKQLEDRIIPDCGLDERGTKVFDFGSRQFYFVLGAGLKPMVRDADGRRRANLPEPGKQDDPEKAQQAITDWKLLKKLLTQVVKTQATRLELAMCNERRWKTCEFQKLLVEHPLMTHLVQQLVWGCYDRSVPLVTTFRVAEDRTFTDCKDNTVILNDMASVGVVHPCDLDEETRAAWRQILSDYEIIPAFSQINREIYTLKPEETDKYALTRFNDINLTYLADKPGWVRSYEGVDNGYLCWYSRQFPAANIGVRIGGDIDGCCFYPIHTSDLPVNDKFSDRINSLGAVRLGDVSPIVVSEVIRDLSSLSFDKQ</sequence>
<reference evidence="2" key="2">
    <citation type="submission" date="2019-11" db="EMBL/GenBank/DDBJ databases">
        <title>Improved Assembly of Tolypothrix boutellei genome.</title>
        <authorList>
            <person name="Sarangi A.N."/>
            <person name="Mukherjee M."/>
            <person name="Ghosh S."/>
            <person name="Singh D."/>
            <person name="Das A."/>
            <person name="Kant S."/>
            <person name="Prusty A."/>
            <person name="Tripathy S."/>
        </authorList>
    </citation>
    <scope>NUCLEOTIDE SEQUENCE</scope>
    <source>
        <strain evidence="2">VB521301</strain>
    </source>
</reference>
<evidence type="ECO:0000259" key="1">
    <source>
        <dbReference type="Pfam" id="PF13569"/>
    </source>
</evidence>
<organism evidence="2 3">
    <name type="scientific">Tolypothrix bouteillei VB521301</name>
    <dbReference type="NCBI Taxonomy" id="1479485"/>
    <lineage>
        <taxon>Bacteria</taxon>
        <taxon>Bacillati</taxon>
        <taxon>Cyanobacteriota</taxon>
        <taxon>Cyanophyceae</taxon>
        <taxon>Nostocales</taxon>
        <taxon>Tolypothrichaceae</taxon>
        <taxon>Tolypothrix</taxon>
    </lineage>
</organism>
<dbReference type="InterPro" id="IPR025406">
    <property type="entry name" value="DUF4132"/>
</dbReference>
<proteinExistence type="predicted"/>
<dbReference type="AlphaFoldDB" id="A0A8S9T265"/>
<keyword evidence="3" id="KW-1185">Reference proteome</keyword>
<dbReference type="EMBL" id="JHEG04000001">
    <property type="protein sequence ID" value="KAF3885662.1"/>
    <property type="molecule type" value="Genomic_DNA"/>
</dbReference>